<feature type="binding site" evidence="9">
    <location>
        <begin position="129"/>
        <end position="132"/>
    </location>
    <ligand>
        <name>ATP</name>
        <dbReference type="ChEBI" id="CHEBI:30616"/>
    </ligand>
</feature>
<comment type="catalytic activity">
    <reaction evidence="8">
        <text>(7R,8S)-8-amino-7-(carboxyamino)nonanoate + ATP = (4R,5S)-dethiobiotin + ADP + phosphate + H(+)</text>
        <dbReference type="Rhea" id="RHEA:63684"/>
        <dbReference type="ChEBI" id="CHEBI:15378"/>
        <dbReference type="ChEBI" id="CHEBI:30616"/>
        <dbReference type="ChEBI" id="CHEBI:43474"/>
        <dbReference type="ChEBI" id="CHEBI:149470"/>
        <dbReference type="ChEBI" id="CHEBI:149473"/>
        <dbReference type="ChEBI" id="CHEBI:456216"/>
    </reaction>
</comment>
<evidence type="ECO:0000256" key="6">
    <source>
        <dbReference type="ARBA" id="ARBA00022840"/>
    </source>
</evidence>
<sequence>MKREVSSQMGNPKSTALFFAGTDTDVGKTYTASLAAKHFASRGLRVGVYKPVASGCRCENGVRIADDAASLWHAAGQPRTPDEVCPQKFLAPLAPPEAAKLENCFVDDEQLLAGLLPWLGSDFDVTIIEGAGGLMSPLSTELLNVDLINRMSDLISEQFPQTHFATIVVAANRLGVIHQTLATLAAAASRDLQVEGVILSHPTPTCDSSAASNAAQIARFSDAKILGEVRHGATHQDLSFLTA</sequence>
<dbReference type="EC" id="6.3.3.3" evidence="9"/>
<feature type="binding site" evidence="9">
    <location>
        <begin position="200"/>
        <end position="201"/>
    </location>
    <ligand>
        <name>ATP</name>
        <dbReference type="ChEBI" id="CHEBI:30616"/>
    </ligand>
</feature>
<dbReference type="Pfam" id="PF13500">
    <property type="entry name" value="AAA_26"/>
    <property type="match status" value="1"/>
</dbReference>
<keyword evidence="1 9" id="KW-0963">Cytoplasm</keyword>
<dbReference type="Proteomes" id="UP000316598">
    <property type="component" value="Unassembled WGS sequence"/>
</dbReference>
<dbReference type="HAMAP" id="MF_00336">
    <property type="entry name" value="BioD"/>
    <property type="match status" value="1"/>
</dbReference>
<dbReference type="Gene3D" id="3.40.50.300">
    <property type="entry name" value="P-loop containing nucleotide triphosphate hydrolases"/>
    <property type="match status" value="1"/>
</dbReference>
<proteinExistence type="inferred from homology"/>
<feature type="binding site" evidence="9">
    <location>
        <position position="129"/>
    </location>
    <ligand>
        <name>Mg(2+)</name>
        <dbReference type="ChEBI" id="CHEBI:18420"/>
    </ligand>
</feature>
<dbReference type="PANTHER" id="PTHR43210:SF2">
    <property type="entry name" value="ATP-DEPENDENT DETHIOBIOTIN SYNTHETASE BIOD 2"/>
    <property type="match status" value="1"/>
</dbReference>
<keyword evidence="3 9" id="KW-0479">Metal-binding</keyword>
<dbReference type="OrthoDB" id="9802097at2"/>
<reference evidence="10 11" key="1">
    <citation type="submission" date="2019-02" db="EMBL/GenBank/DDBJ databases">
        <title>Deep-cultivation of Planctomycetes and their phenomic and genomic characterization uncovers novel biology.</title>
        <authorList>
            <person name="Wiegand S."/>
            <person name="Jogler M."/>
            <person name="Boedeker C."/>
            <person name="Pinto D."/>
            <person name="Vollmers J."/>
            <person name="Rivas-Marin E."/>
            <person name="Kohn T."/>
            <person name="Peeters S.H."/>
            <person name="Heuer A."/>
            <person name="Rast P."/>
            <person name="Oberbeckmann S."/>
            <person name="Bunk B."/>
            <person name="Jeske O."/>
            <person name="Meyerdierks A."/>
            <person name="Storesund J.E."/>
            <person name="Kallscheuer N."/>
            <person name="Luecker S."/>
            <person name="Lage O.M."/>
            <person name="Pohl T."/>
            <person name="Merkel B.J."/>
            <person name="Hornburger P."/>
            <person name="Mueller R.-W."/>
            <person name="Bruemmer F."/>
            <person name="Labrenz M."/>
            <person name="Spormann A.M."/>
            <person name="Op Den Camp H."/>
            <person name="Overmann J."/>
            <person name="Amann R."/>
            <person name="Jetten M.S.M."/>
            <person name="Mascher T."/>
            <person name="Medema M.H."/>
            <person name="Devos D.P."/>
            <person name="Kaster A.-K."/>
            <person name="Ovreas L."/>
            <person name="Rohde M."/>
            <person name="Galperin M.Y."/>
            <person name="Jogler C."/>
        </authorList>
    </citation>
    <scope>NUCLEOTIDE SEQUENCE [LARGE SCALE GENOMIC DNA]</scope>
    <source>
        <strain evidence="10 11">Pla22</strain>
    </source>
</reference>
<feature type="active site" evidence="9">
    <location>
        <position position="50"/>
    </location>
</feature>
<dbReference type="GO" id="GO:0000287">
    <property type="term" value="F:magnesium ion binding"/>
    <property type="evidence" value="ECO:0007669"/>
    <property type="project" value="UniProtKB-UniRule"/>
</dbReference>
<dbReference type="PIRSF" id="PIRSF006755">
    <property type="entry name" value="DTB_synth"/>
    <property type="match status" value="1"/>
</dbReference>
<dbReference type="CDD" id="cd03109">
    <property type="entry name" value="DTBS"/>
    <property type="match status" value="1"/>
</dbReference>
<feature type="binding site" evidence="9">
    <location>
        <position position="29"/>
    </location>
    <ligand>
        <name>Mg(2+)</name>
        <dbReference type="ChEBI" id="CHEBI:18420"/>
    </ligand>
</feature>
<comment type="subcellular location">
    <subcellularLocation>
        <location evidence="9">Cytoplasm</location>
    </subcellularLocation>
</comment>
<accession>A0A5C5WR83</accession>
<keyword evidence="7 9" id="KW-0460">Magnesium</keyword>
<evidence type="ECO:0000313" key="11">
    <source>
        <dbReference type="Proteomes" id="UP000316598"/>
    </source>
</evidence>
<dbReference type="RefSeq" id="WP_146512960.1">
    <property type="nucleotide sequence ID" value="NZ_SJPI01000001.1"/>
</dbReference>
<evidence type="ECO:0000313" key="10">
    <source>
        <dbReference type="EMBL" id="TWT52621.1"/>
    </source>
</evidence>
<evidence type="ECO:0000256" key="2">
    <source>
        <dbReference type="ARBA" id="ARBA00022598"/>
    </source>
</evidence>
<evidence type="ECO:0000256" key="9">
    <source>
        <dbReference type="HAMAP-Rule" id="MF_00336"/>
    </source>
</evidence>
<dbReference type="InterPro" id="IPR004472">
    <property type="entry name" value="DTB_synth_BioD"/>
</dbReference>
<name>A0A5C5WR83_9BACT</name>
<dbReference type="SUPFAM" id="SSF52540">
    <property type="entry name" value="P-loop containing nucleoside triphosphate hydrolases"/>
    <property type="match status" value="1"/>
</dbReference>
<evidence type="ECO:0000256" key="8">
    <source>
        <dbReference type="ARBA" id="ARBA00047386"/>
    </source>
</evidence>
<evidence type="ECO:0000256" key="7">
    <source>
        <dbReference type="ARBA" id="ARBA00022842"/>
    </source>
</evidence>
<keyword evidence="2 9" id="KW-0436">Ligase</keyword>
<dbReference type="GO" id="GO:0005829">
    <property type="term" value="C:cytosol"/>
    <property type="evidence" value="ECO:0007669"/>
    <property type="project" value="TreeGrafter"/>
</dbReference>
<dbReference type="GO" id="GO:0009102">
    <property type="term" value="P:biotin biosynthetic process"/>
    <property type="evidence" value="ECO:0007669"/>
    <property type="project" value="UniProtKB-UniRule"/>
</dbReference>
<comment type="cofactor">
    <cofactor evidence="9">
        <name>Mg(2+)</name>
        <dbReference type="ChEBI" id="CHEBI:18420"/>
    </cofactor>
</comment>
<dbReference type="UniPathway" id="UPA00078">
    <property type="reaction ID" value="UER00161"/>
</dbReference>
<evidence type="ECO:0000256" key="5">
    <source>
        <dbReference type="ARBA" id="ARBA00022756"/>
    </source>
</evidence>
<comment type="function">
    <text evidence="9">Catalyzes a mechanistically unusual reaction, the ATP-dependent insertion of CO2 between the N7 and N8 nitrogen atoms of 7,8-diaminopelargonic acid (DAPA, also called 7,8-diammoniononanoate) to form a ureido ring.</text>
</comment>
<keyword evidence="5 9" id="KW-0093">Biotin biosynthesis</keyword>
<feature type="binding site" evidence="9">
    <location>
        <position position="67"/>
    </location>
    <ligand>
        <name>Mg(2+)</name>
        <dbReference type="ChEBI" id="CHEBI:18420"/>
    </ligand>
</feature>
<dbReference type="GO" id="GO:0005524">
    <property type="term" value="F:ATP binding"/>
    <property type="evidence" value="ECO:0007669"/>
    <property type="project" value="UniProtKB-UniRule"/>
</dbReference>
<comment type="subunit">
    <text evidence="9">Homodimer.</text>
</comment>
<evidence type="ECO:0000256" key="3">
    <source>
        <dbReference type="ARBA" id="ARBA00022723"/>
    </source>
</evidence>
<feature type="binding site" evidence="9">
    <location>
        <position position="67"/>
    </location>
    <ligand>
        <name>ATP</name>
        <dbReference type="ChEBI" id="CHEBI:30616"/>
    </ligand>
</feature>
<comment type="caution">
    <text evidence="9">Lacks conserved residue(s) required for the propagation of feature annotation.</text>
</comment>
<gene>
    <name evidence="9 10" type="primary">bioD</name>
    <name evidence="10" type="ORF">Pla22_02470</name>
</gene>
<dbReference type="GO" id="GO:0004141">
    <property type="term" value="F:dethiobiotin synthase activity"/>
    <property type="evidence" value="ECO:0007669"/>
    <property type="project" value="UniProtKB-UniRule"/>
</dbReference>
<protein>
    <recommendedName>
        <fullName evidence="9">ATP-dependent dethiobiotin synthetase BioD</fullName>
        <ecNumber evidence="9">6.3.3.3</ecNumber>
    </recommendedName>
    <alternativeName>
        <fullName evidence="9">DTB synthetase</fullName>
        <shortName evidence="9">DTBS</shortName>
    </alternativeName>
    <alternativeName>
        <fullName evidence="9">Dethiobiotin synthase</fullName>
    </alternativeName>
</protein>
<dbReference type="EMBL" id="SJPI01000001">
    <property type="protein sequence ID" value="TWT52621.1"/>
    <property type="molecule type" value="Genomic_DNA"/>
</dbReference>
<comment type="catalytic activity">
    <reaction evidence="9">
        <text>(7R,8S)-7,8-diammoniononanoate + CO2 + ATP = (4R,5S)-dethiobiotin + ADP + phosphate + 3 H(+)</text>
        <dbReference type="Rhea" id="RHEA:15805"/>
        <dbReference type="ChEBI" id="CHEBI:15378"/>
        <dbReference type="ChEBI" id="CHEBI:16526"/>
        <dbReference type="ChEBI" id="CHEBI:30616"/>
        <dbReference type="ChEBI" id="CHEBI:43474"/>
        <dbReference type="ChEBI" id="CHEBI:149469"/>
        <dbReference type="ChEBI" id="CHEBI:149473"/>
        <dbReference type="ChEBI" id="CHEBI:456216"/>
        <dbReference type="EC" id="6.3.3.3"/>
    </reaction>
</comment>
<feature type="binding site" evidence="9">
    <location>
        <position position="54"/>
    </location>
    <ligand>
        <name>substrate</name>
    </ligand>
</feature>
<dbReference type="AlphaFoldDB" id="A0A5C5WR83"/>
<comment type="pathway">
    <text evidence="9">Cofactor biosynthesis; biotin biosynthesis; biotin from 7,8-diaminononanoate: step 1/2.</text>
</comment>
<feature type="binding site" evidence="9">
    <location>
        <begin position="25"/>
        <end position="30"/>
    </location>
    <ligand>
        <name>ATP</name>
        <dbReference type="ChEBI" id="CHEBI:30616"/>
    </ligand>
</feature>
<comment type="similarity">
    <text evidence="9">Belongs to the dethiobiotin synthetase family.</text>
</comment>
<evidence type="ECO:0000256" key="1">
    <source>
        <dbReference type="ARBA" id="ARBA00022490"/>
    </source>
</evidence>
<organism evidence="10 11">
    <name type="scientific">Rubripirellula amarantea</name>
    <dbReference type="NCBI Taxonomy" id="2527999"/>
    <lineage>
        <taxon>Bacteria</taxon>
        <taxon>Pseudomonadati</taxon>
        <taxon>Planctomycetota</taxon>
        <taxon>Planctomycetia</taxon>
        <taxon>Pirellulales</taxon>
        <taxon>Pirellulaceae</taxon>
        <taxon>Rubripirellula</taxon>
    </lineage>
</organism>
<keyword evidence="6 9" id="KW-0067">ATP-binding</keyword>
<dbReference type="InterPro" id="IPR027417">
    <property type="entry name" value="P-loop_NTPase"/>
</dbReference>
<dbReference type="PANTHER" id="PTHR43210">
    <property type="entry name" value="DETHIOBIOTIN SYNTHETASE"/>
    <property type="match status" value="1"/>
</dbReference>
<dbReference type="NCBIfam" id="TIGR00347">
    <property type="entry name" value="bioD"/>
    <property type="match status" value="1"/>
</dbReference>
<evidence type="ECO:0000256" key="4">
    <source>
        <dbReference type="ARBA" id="ARBA00022741"/>
    </source>
</evidence>
<keyword evidence="4 9" id="KW-0547">Nucleotide-binding</keyword>
<comment type="caution">
    <text evidence="10">The sequence shown here is derived from an EMBL/GenBank/DDBJ whole genome shotgun (WGS) entry which is preliminary data.</text>
</comment>
<keyword evidence="11" id="KW-1185">Reference proteome</keyword>